<dbReference type="Gene3D" id="3.40.50.10140">
    <property type="entry name" value="Toll/interleukin-1 receptor homology (TIR) domain"/>
    <property type="match status" value="1"/>
</dbReference>
<gene>
    <name evidence="2" type="ORF">QJS35_03425</name>
</gene>
<dbReference type="PROSITE" id="PS50104">
    <property type="entry name" value="TIR"/>
    <property type="match status" value="1"/>
</dbReference>
<feature type="domain" description="TIR" evidence="1">
    <location>
        <begin position="39"/>
        <end position="165"/>
    </location>
</feature>
<protein>
    <submittedName>
        <fullName evidence="2">TIR domain-containing protein</fullName>
    </submittedName>
</protein>
<evidence type="ECO:0000259" key="1">
    <source>
        <dbReference type="PROSITE" id="PS50104"/>
    </source>
</evidence>
<name>A0ABV1KN12_9BACL</name>
<sequence length="173" mass="20009">MQNHNKGIIVNGGTFHASVVSIGEGSTINIPSDEDTSRYDYDAAFSFAGEDRSFVEMIARELKEKGIKVFYDEFEEVSIWGQDLFVYLDNLYAYRAAFCVMFISEIYLKKAWCNYEHNVAMKRQYEKGEYILPVCLDQTVLPGITDRYGYLDAKSYSPIQLAEAIRMKLWKNR</sequence>
<reference evidence="2 3" key="1">
    <citation type="journal article" date="2023" name="Genome Announc.">
        <title>Pan-Genome Analyses of the Genus Cohnella and Proposal of the Novel Species Cohnella silvisoli sp. nov., Isolated from Forest Soil.</title>
        <authorList>
            <person name="Wang C."/>
            <person name="Mao L."/>
            <person name="Bao G."/>
            <person name="Zhu H."/>
        </authorList>
    </citation>
    <scope>NUCLEOTIDE SEQUENCE [LARGE SCALE GENOMIC DNA]</scope>
    <source>
        <strain evidence="2 3">NL03-T5-1</strain>
    </source>
</reference>
<dbReference type="SUPFAM" id="SSF52200">
    <property type="entry name" value="Toll/Interleukin receptor TIR domain"/>
    <property type="match status" value="1"/>
</dbReference>
<comment type="caution">
    <text evidence="2">The sequence shown here is derived from an EMBL/GenBank/DDBJ whole genome shotgun (WGS) entry which is preliminary data.</text>
</comment>
<keyword evidence="3" id="KW-1185">Reference proteome</keyword>
<dbReference type="Pfam" id="PF13676">
    <property type="entry name" value="TIR_2"/>
    <property type="match status" value="1"/>
</dbReference>
<accession>A0ABV1KN12</accession>
<dbReference type="Proteomes" id="UP001493487">
    <property type="component" value="Unassembled WGS sequence"/>
</dbReference>
<evidence type="ECO:0000313" key="2">
    <source>
        <dbReference type="EMBL" id="MEQ4481443.1"/>
    </source>
</evidence>
<dbReference type="InterPro" id="IPR000157">
    <property type="entry name" value="TIR_dom"/>
</dbReference>
<evidence type="ECO:0000313" key="3">
    <source>
        <dbReference type="Proteomes" id="UP001493487"/>
    </source>
</evidence>
<organism evidence="2 3">
    <name type="scientific">Cohnella silvisoli</name>
    <dbReference type="NCBI Taxonomy" id="2873699"/>
    <lineage>
        <taxon>Bacteria</taxon>
        <taxon>Bacillati</taxon>
        <taxon>Bacillota</taxon>
        <taxon>Bacilli</taxon>
        <taxon>Bacillales</taxon>
        <taxon>Paenibacillaceae</taxon>
        <taxon>Cohnella</taxon>
    </lineage>
</organism>
<dbReference type="SMART" id="SM00255">
    <property type="entry name" value="TIR"/>
    <property type="match status" value="1"/>
</dbReference>
<proteinExistence type="predicted"/>
<dbReference type="RefSeq" id="WP_232182052.1">
    <property type="nucleotide sequence ID" value="NZ_JAIOAP010000001.1"/>
</dbReference>
<dbReference type="InterPro" id="IPR035897">
    <property type="entry name" value="Toll_tir_struct_dom_sf"/>
</dbReference>
<dbReference type="EMBL" id="JASKHM010000001">
    <property type="protein sequence ID" value="MEQ4481443.1"/>
    <property type="molecule type" value="Genomic_DNA"/>
</dbReference>